<keyword evidence="3 5" id="KW-1133">Transmembrane helix</keyword>
<dbReference type="GO" id="GO:0016020">
    <property type="term" value="C:membrane"/>
    <property type="evidence" value="ECO:0007669"/>
    <property type="project" value="UniProtKB-SubCell"/>
</dbReference>
<dbReference type="PANTHER" id="PTHR48021">
    <property type="match status" value="1"/>
</dbReference>
<organism evidence="7 8">
    <name type="scientific">Stegodyphus mimosarum</name>
    <name type="common">African social velvet spider</name>
    <dbReference type="NCBI Taxonomy" id="407821"/>
    <lineage>
        <taxon>Eukaryota</taxon>
        <taxon>Metazoa</taxon>
        <taxon>Ecdysozoa</taxon>
        <taxon>Arthropoda</taxon>
        <taxon>Chelicerata</taxon>
        <taxon>Arachnida</taxon>
        <taxon>Araneae</taxon>
        <taxon>Araneomorphae</taxon>
        <taxon>Entelegynae</taxon>
        <taxon>Eresoidea</taxon>
        <taxon>Eresidae</taxon>
        <taxon>Stegodyphus</taxon>
    </lineage>
</organism>
<keyword evidence="2 5" id="KW-0812">Transmembrane</keyword>
<feature type="transmembrane region" description="Helical" evidence="5">
    <location>
        <begin position="197"/>
        <end position="218"/>
    </location>
</feature>
<feature type="transmembrane region" description="Helical" evidence="5">
    <location>
        <begin position="160"/>
        <end position="185"/>
    </location>
</feature>
<dbReference type="STRING" id="407821.A0A087TI32"/>
<feature type="transmembrane region" description="Helical" evidence="5">
    <location>
        <begin position="62"/>
        <end position="85"/>
    </location>
</feature>
<dbReference type="PROSITE" id="PS00216">
    <property type="entry name" value="SUGAR_TRANSPORT_1"/>
    <property type="match status" value="1"/>
</dbReference>
<feature type="transmembrane region" description="Helical" evidence="5">
    <location>
        <begin position="230"/>
        <end position="248"/>
    </location>
</feature>
<dbReference type="InterPro" id="IPR003663">
    <property type="entry name" value="Sugar/inositol_transpt"/>
</dbReference>
<proteinExistence type="predicted"/>
<dbReference type="PRINTS" id="PR00171">
    <property type="entry name" value="SUGRTRNSPORT"/>
</dbReference>
<keyword evidence="8" id="KW-1185">Reference proteome</keyword>
<dbReference type="InterPro" id="IPR020846">
    <property type="entry name" value="MFS_dom"/>
</dbReference>
<dbReference type="SUPFAM" id="SSF103473">
    <property type="entry name" value="MFS general substrate transporter"/>
    <property type="match status" value="1"/>
</dbReference>
<dbReference type="EMBL" id="KK115314">
    <property type="protein sequence ID" value="KFM64771.1"/>
    <property type="molecule type" value="Genomic_DNA"/>
</dbReference>
<evidence type="ECO:0000256" key="2">
    <source>
        <dbReference type="ARBA" id="ARBA00022692"/>
    </source>
</evidence>
<comment type="subcellular location">
    <subcellularLocation>
        <location evidence="1">Membrane</location>
        <topology evidence="1">Multi-pass membrane protein</topology>
    </subcellularLocation>
</comment>
<protein>
    <submittedName>
        <fullName evidence="7">Facilitated trehalose transporter Tret1-1</fullName>
    </submittedName>
</protein>
<dbReference type="GO" id="GO:0022857">
    <property type="term" value="F:transmembrane transporter activity"/>
    <property type="evidence" value="ECO:0007669"/>
    <property type="project" value="InterPro"/>
</dbReference>
<gene>
    <name evidence="7" type="ORF">X975_20136</name>
</gene>
<evidence type="ECO:0000256" key="5">
    <source>
        <dbReference type="SAM" id="Phobius"/>
    </source>
</evidence>
<dbReference type="Proteomes" id="UP000054359">
    <property type="component" value="Unassembled WGS sequence"/>
</dbReference>
<dbReference type="Pfam" id="PF00083">
    <property type="entry name" value="Sugar_tr"/>
    <property type="match status" value="1"/>
</dbReference>
<dbReference type="InterPro" id="IPR036259">
    <property type="entry name" value="MFS_trans_sf"/>
</dbReference>
<dbReference type="InterPro" id="IPR005828">
    <property type="entry name" value="MFS_sugar_transport-like"/>
</dbReference>
<evidence type="ECO:0000259" key="6">
    <source>
        <dbReference type="PROSITE" id="PS50850"/>
    </source>
</evidence>
<feature type="domain" description="Major facilitator superfamily (MFS) profile" evidence="6">
    <location>
        <begin position="1"/>
        <end position="252"/>
    </location>
</feature>
<dbReference type="PROSITE" id="PS50850">
    <property type="entry name" value="MFS"/>
    <property type="match status" value="1"/>
</dbReference>
<feature type="transmembrane region" description="Helical" evidence="5">
    <location>
        <begin position="97"/>
        <end position="115"/>
    </location>
</feature>
<accession>A0A087TI32</accession>
<dbReference type="InterPro" id="IPR050549">
    <property type="entry name" value="MFS_Trehalose_Transporter"/>
</dbReference>
<dbReference type="InterPro" id="IPR005829">
    <property type="entry name" value="Sugar_transporter_CS"/>
</dbReference>
<evidence type="ECO:0000313" key="8">
    <source>
        <dbReference type="Proteomes" id="UP000054359"/>
    </source>
</evidence>
<dbReference type="AlphaFoldDB" id="A0A087TI32"/>
<evidence type="ECO:0000256" key="3">
    <source>
        <dbReference type="ARBA" id="ARBA00022989"/>
    </source>
</evidence>
<dbReference type="OMA" id="NENESRW"/>
<keyword evidence="4 5" id="KW-0472">Membrane</keyword>
<dbReference type="Gene3D" id="1.20.1250.20">
    <property type="entry name" value="MFS general substrate transporter like domains"/>
    <property type="match status" value="1"/>
</dbReference>
<evidence type="ECO:0000256" key="1">
    <source>
        <dbReference type="ARBA" id="ARBA00004141"/>
    </source>
</evidence>
<sequence>MPESPRWLFMSGKHSEAVQAVKFLYGDSTDASIELITENCNTPSKNELSFREIFQPTVYKPALLSIALMFFQQFSGSNAVLYYTVSIFKQANSSVEPHMGNIFVAIIMFFFTLLSSCIMDSVGRKKCIFVSSLLMCLSLNALSTYLYLSNQNPVLKETLGWIPLLCLLVYIASFSIGLGPIPWLMMPEMSPLHARGLICGLGTAFSWIFVFIITKSFLEIESLVYDFGAYWIYSCFCFMCCFFSIFLLPETKGKTFEEIESHFAGGQPRLQRLQEIPNNRPTDLEG</sequence>
<evidence type="ECO:0000313" key="7">
    <source>
        <dbReference type="EMBL" id="KFM64771.1"/>
    </source>
</evidence>
<reference evidence="7 8" key="1">
    <citation type="submission" date="2013-11" db="EMBL/GenBank/DDBJ databases">
        <title>Genome sequencing of Stegodyphus mimosarum.</title>
        <authorList>
            <person name="Bechsgaard J."/>
        </authorList>
    </citation>
    <scope>NUCLEOTIDE SEQUENCE [LARGE SCALE GENOMIC DNA]</scope>
</reference>
<dbReference type="OrthoDB" id="6339427at2759"/>
<dbReference type="PANTHER" id="PTHR48021:SF1">
    <property type="entry name" value="GH07001P-RELATED"/>
    <property type="match status" value="1"/>
</dbReference>
<feature type="transmembrane region" description="Helical" evidence="5">
    <location>
        <begin position="127"/>
        <end position="148"/>
    </location>
</feature>
<feature type="non-terminal residue" evidence="7">
    <location>
        <position position="286"/>
    </location>
</feature>
<name>A0A087TI32_STEMI</name>
<evidence type="ECO:0000256" key="4">
    <source>
        <dbReference type="ARBA" id="ARBA00023136"/>
    </source>
</evidence>